<dbReference type="PROSITE" id="PS00758">
    <property type="entry name" value="ARGE_DAPE_CPG2_1"/>
    <property type="match status" value="1"/>
</dbReference>
<keyword evidence="3" id="KW-0645">Protease</keyword>
<dbReference type="InterPro" id="IPR001261">
    <property type="entry name" value="ArgE/DapE_CS"/>
</dbReference>
<evidence type="ECO:0000256" key="2">
    <source>
        <dbReference type="ARBA" id="ARBA00006247"/>
    </source>
</evidence>
<dbReference type="InterPro" id="IPR002933">
    <property type="entry name" value="Peptidase_M20"/>
</dbReference>
<organism evidence="9 10">
    <name type="scientific">Papillibacter cinnamivorans DSM 12816</name>
    <dbReference type="NCBI Taxonomy" id="1122930"/>
    <lineage>
        <taxon>Bacteria</taxon>
        <taxon>Bacillati</taxon>
        <taxon>Bacillota</taxon>
        <taxon>Clostridia</taxon>
        <taxon>Eubacteriales</taxon>
        <taxon>Oscillospiraceae</taxon>
        <taxon>Papillibacter</taxon>
    </lineage>
</organism>
<dbReference type="InterPro" id="IPR050072">
    <property type="entry name" value="Peptidase_M20A"/>
</dbReference>
<keyword evidence="10" id="KW-1185">Reference proteome</keyword>
<dbReference type="Pfam" id="PF01546">
    <property type="entry name" value="Peptidase_M20"/>
    <property type="match status" value="1"/>
</dbReference>
<dbReference type="GO" id="GO:0016805">
    <property type="term" value="F:dipeptidase activity"/>
    <property type="evidence" value="ECO:0007669"/>
    <property type="project" value="UniProtKB-KW"/>
</dbReference>
<proteinExistence type="inferred from homology"/>
<keyword evidence="7" id="KW-0224">Dipeptidase</keyword>
<dbReference type="InterPro" id="IPR036264">
    <property type="entry name" value="Bact_exopeptidase_dim_dom"/>
</dbReference>
<gene>
    <name evidence="9" type="ORF">SAMN02745168_2291</name>
</gene>
<dbReference type="PANTHER" id="PTHR43808:SF31">
    <property type="entry name" value="N-ACETYL-L-CITRULLINE DEACETYLASE"/>
    <property type="match status" value="1"/>
</dbReference>
<dbReference type="RefSeq" id="WP_084234954.1">
    <property type="nucleotide sequence ID" value="NZ_FWXW01000005.1"/>
</dbReference>
<sequence length="470" mass="50328">MGGDVFPGISREIDELKEKLFESLRQQVKIPSVEGAPAENAPFGPAVAEALDHVLALGASLGFEAENHGGYVGTIDWGEGKELLGILAHVDVVPPGDLSAWETPPYEMTETDGMVRGRGVADDKGPLLSSLYGMYALKKTGFRPNKRVRIIVGTNEETGWGCMKYYTAHCETPTMGFSPDGMFTVVNREKGILSLALAKKLPGDLFSGISMEGGEAVNLVPAAASARLAMPDKERLAALKRAAESLPETLGSVSISEKDGNLFIAVKGKSAHAMTPEKGVNAIGGLFRLLVSPGCLSDREKEELETVLNLLGDQPDGNALGLACSDEVSGGLTLNLGMFRLSGGELTLRFDMRTPVTCSIEELAGRLVSRFEREGYAKTEERIKKPLYVPADSPLIQKLCGVYEKVTGEKSVLYSIGGGTYARAFPNCVCFGSVYPGEELTVHSPNERTAAANILRNAKMYGLAVYELTK</sequence>
<dbReference type="STRING" id="1122930.SAMN02745168_2291"/>
<dbReference type="GO" id="GO:0008270">
    <property type="term" value="F:zinc ion binding"/>
    <property type="evidence" value="ECO:0007669"/>
    <property type="project" value="InterPro"/>
</dbReference>
<name>A0A1W2BLC7_9FIRM</name>
<evidence type="ECO:0000256" key="7">
    <source>
        <dbReference type="ARBA" id="ARBA00022997"/>
    </source>
</evidence>
<evidence type="ECO:0000256" key="5">
    <source>
        <dbReference type="ARBA" id="ARBA00022801"/>
    </source>
</evidence>
<keyword evidence="4" id="KW-0479">Metal-binding</keyword>
<dbReference type="GO" id="GO:0006526">
    <property type="term" value="P:L-arginine biosynthetic process"/>
    <property type="evidence" value="ECO:0007669"/>
    <property type="project" value="TreeGrafter"/>
</dbReference>
<dbReference type="GO" id="GO:0008237">
    <property type="term" value="F:metallopeptidase activity"/>
    <property type="evidence" value="ECO:0007669"/>
    <property type="project" value="UniProtKB-KW"/>
</dbReference>
<dbReference type="OrthoDB" id="9761532at2"/>
<dbReference type="Proteomes" id="UP000192790">
    <property type="component" value="Unassembled WGS sequence"/>
</dbReference>
<dbReference type="EMBL" id="FWXW01000005">
    <property type="protein sequence ID" value="SMC73749.1"/>
    <property type="molecule type" value="Genomic_DNA"/>
</dbReference>
<dbReference type="PANTHER" id="PTHR43808">
    <property type="entry name" value="ACETYLORNITHINE DEACETYLASE"/>
    <property type="match status" value="1"/>
</dbReference>
<dbReference type="GO" id="GO:0008777">
    <property type="term" value="F:acetylornithine deacetylase activity"/>
    <property type="evidence" value="ECO:0007669"/>
    <property type="project" value="TreeGrafter"/>
</dbReference>
<dbReference type="AlphaFoldDB" id="A0A1W2BLC7"/>
<evidence type="ECO:0000313" key="9">
    <source>
        <dbReference type="EMBL" id="SMC73749.1"/>
    </source>
</evidence>
<dbReference type="InterPro" id="IPR010964">
    <property type="entry name" value="M20A_pepV-rel"/>
</dbReference>
<comment type="cofactor">
    <cofactor evidence="1">
        <name>Zn(2+)</name>
        <dbReference type="ChEBI" id="CHEBI:29105"/>
    </cofactor>
</comment>
<evidence type="ECO:0000256" key="8">
    <source>
        <dbReference type="ARBA" id="ARBA00023049"/>
    </source>
</evidence>
<dbReference type="Gene3D" id="3.30.70.360">
    <property type="match status" value="2"/>
</dbReference>
<keyword evidence="5" id="KW-0378">Hydrolase</keyword>
<dbReference type="GO" id="GO:0006508">
    <property type="term" value="P:proteolysis"/>
    <property type="evidence" value="ECO:0007669"/>
    <property type="project" value="UniProtKB-KW"/>
</dbReference>
<accession>A0A1W2BLC7</accession>
<evidence type="ECO:0000256" key="6">
    <source>
        <dbReference type="ARBA" id="ARBA00022833"/>
    </source>
</evidence>
<keyword evidence="8" id="KW-0482">Metalloprotease</keyword>
<reference evidence="9 10" key="1">
    <citation type="submission" date="2017-04" db="EMBL/GenBank/DDBJ databases">
        <authorList>
            <person name="Afonso C.L."/>
            <person name="Miller P.J."/>
            <person name="Scott M.A."/>
            <person name="Spackman E."/>
            <person name="Goraichik I."/>
            <person name="Dimitrov K.M."/>
            <person name="Suarez D.L."/>
            <person name="Swayne D.E."/>
        </authorList>
    </citation>
    <scope>NUCLEOTIDE SEQUENCE [LARGE SCALE GENOMIC DNA]</scope>
    <source>
        <strain evidence="9 10">DSM 12816</strain>
    </source>
</reference>
<evidence type="ECO:0000256" key="1">
    <source>
        <dbReference type="ARBA" id="ARBA00001947"/>
    </source>
</evidence>
<dbReference type="SUPFAM" id="SSF53187">
    <property type="entry name" value="Zn-dependent exopeptidases"/>
    <property type="match status" value="1"/>
</dbReference>
<dbReference type="SUPFAM" id="SSF55031">
    <property type="entry name" value="Bacterial exopeptidase dimerisation domain"/>
    <property type="match status" value="1"/>
</dbReference>
<dbReference type="NCBIfam" id="TIGR01887">
    <property type="entry name" value="dipeptidaselike"/>
    <property type="match status" value="1"/>
</dbReference>
<comment type="similarity">
    <text evidence="2">Belongs to the peptidase M20A family.</text>
</comment>
<evidence type="ECO:0000256" key="4">
    <source>
        <dbReference type="ARBA" id="ARBA00022723"/>
    </source>
</evidence>
<protein>
    <submittedName>
        <fullName evidence="9">Succinyl-diaminopimelate desuccinylase</fullName>
    </submittedName>
</protein>
<dbReference type="Gene3D" id="3.40.630.10">
    <property type="entry name" value="Zn peptidases"/>
    <property type="match status" value="1"/>
</dbReference>
<evidence type="ECO:0000313" key="10">
    <source>
        <dbReference type="Proteomes" id="UP000192790"/>
    </source>
</evidence>
<keyword evidence="6" id="KW-0862">Zinc</keyword>
<evidence type="ECO:0000256" key="3">
    <source>
        <dbReference type="ARBA" id="ARBA00022670"/>
    </source>
</evidence>